<dbReference type="Pfam" id="PF12947">
    <property type="entry name" value="EGF_3"/>
    <property type="match status" value="2"/>
</dbReference>
<keyword evidence="5 14" id="KW-0732">Signal</keyword>
<dbReference type="SUPFAM" id="SSF57184">
    <property type="entry name" value="Growth factor receptor domain"/>
    <property type="match status" value="1"/>
</dbReference>
<dbReference type="InterPro" id="IPR009017">
    <property type="entry name" value="GFP"/>
</dbReference>
<dbReference type="PROSITE" id="PS51162">
    <property type="entry name" value="THYROGLOBULIN_1_2"/>
    <property type="match status" value="2"/>
</dbReference>
<evidence type="ECO:0000259" key="15">
    <source>
        <dbReference type="PROSITE" id="PS50026"/>
    </source>
</evidence>
<dbReference type="Gene3D" id="2.40.155.10">
    <property type="entry name" value="Green fluorescent protein"/>
    <property type="match status" value="1"/>
</dbReference>
<dbReference type="GO" id="GO:0005886">
    <property type="term" value="C:plasma membrane"/>
    <property type="evidence" value="ECO:0007669"/>
    <property type="project" value="TreeGrafter"/>
</dbReference>
<dbReference type="CDD" id="cd00054">
    <property type="entry name" value="EGF_CA"/>
    <property type="match status" value="2"/>
</dbReference>
<sequence length="967" mass="106451">MMDTIVLLFLKICIATAYGKVDDYLIIAERDKSTEVGELKKPIKVYGAPIGELRAPLSISETHSSPALPPLTSEPPDPAPLSSPKLKSFPLMDRQESSPPQERNADYLDFGSGVVQSSGDFEESCAMFHQECSQDSYCTDYLLGFCCHCRSSYYGNGWQCLPEGVPQRVSGKVRGVVAVGNSLVELADVDLHAYMVVGDGRAFATLSRVPEHAGAALMPLTPIGGLFGWLFALEMPNHQNGFSIIGTEFTCHTEMIFRPGNQRVSIVHEARGLDYHNYLGVDTRIHGDLPFIAPGATVQIEPYKEIFQYYPSVVTATSVRKYTVVSADGSLETFSFLLHQNVTYRHCPHGPPASPDTQQLSVERVTVMYETEEQSLRYASANTIGPVREPSSVNPCYDGTHDCHITALCLPGEGSMFHCQCALGYWGNGRSCHDVDECTEGLSTCGFLSQCVNVPGSYHCLCHSGYQTDLDGWTCVDIDECLSQLCHPHASCTNFPGSFQCRCWLGFQGDGFQCLPPSVHSQHPLTQCEQHRDTLLESLGPWGARSAMQGAFVPQCDEDGGYRPLQCHGSTGHCWCVDSRGQEQAGTRTFPGTPPSNCNQPAPSIPCPETVCERWRYTLLDHYGGQPVSKDYIPQCDAVGQFEPVQCYGDSTYCWCVDRDGREVIGTRSHDAVKPACIPTVAPPTIQLPPRPNVAPPFSGPMLLYAQGQQIGALPLNGAHMDKEKASILQTLQGSIVVGIDYDCREKVVYWTDLGTQTISRARLDPWGEPETVVSSGLTSPEGLAVDTLHRTLFWVDSGTDRIETSGLDGSARRVLFNTDLLNPRAIAVDSSSGTLYWTDWNRDSPKIESSKVDGHNRRVLVQDGIRLPNALTFDPSMKHLCWADAGTKRLECIFPDGTGRREIQKGLSYPFSLVSHDNYFFYSDWTREAVLVLSEDGHWVTDEYLPDQKSHLYGITITSPICSSGF</sequence>
<dbReference type="PANTHER" id="PTHR46513">
    <property type="entry name" value="VITELLOGENIN RECEPTOR-LIKE PROTEIN-RELATED-RELATED"/>
    <property type="match status" value="1"/>
</dbReference>
<dbReference type="InterPro" id="IPR011042">
    <property type="entry name" value="6-blade_b-propeller_TolB-like"/>
</dbReference>
<dbReference type="SUPFAM" id="SSF54511">
    <property type="entry name" value="GFP-like"/>
    <property type="match status" value="1"/>
</dbReference>
<evidence type="ECO:0000256" key="3">
    <source>
        <dbReference type="ARBA" id="ARBA00022530"/>
    </source>
</evidence>
<dbReference type="Pfam" id="PF07474">
    <property type="entry name" value="G2F"/>
    <property type="match status" value="1"/>
</dbReference>
<dbReference type="InterPro" id="IPR000716">
    <property type="entry name" value="Thyroglobulin_1"/>
</dbReference>
<evidence type="ECO:0000256" key="13">
    <source>
        <dbReference type="SAM" id="MobiDB-lite"/>
    </source>
</evidence>
<dbReference type="PROSITE" id="PS00484">
    <property type="entry name" value="THYROGLOBULIN_1_1"/>
    <property type="match status" value="2"/>
</dbReference>
<evidence type="ECO:0000256" key="1">
    <source>
        <dbReference type="ARBA" id="ARBA00004498"/>
    </source>
</evidence>
<keyword evidence="9" id="KW-0325">Glycoprotein</keyword>
<feature type="disulfide bond" evidence="12">
    <location>
        <begin position="647"/>
        <end position="654"/>
    </location>
</feature>
<evidence type="ECO:0000256" key="2">
    <source>
        <dbReference type="ARBA" id="ARBA00022525"/>
    </source>
</evidence>
<feature type="compositionally biased region" description="Pro residues" evidence="13">
    <location>
        <begin position="67"/>
        <end position="81"/>
    </location>
</feature>
<dbReference type="InterPro" id="IPR036857">
    <property type="entry name" value="Thyroglobulin_1_sf"/>
</dbReference>
<keyword evidence="7" id="KW-0106">Calcium</keyword>
<feature type="domain" description="EGF-like" evidence="15">
    <location>
        <begin position="477"/>
        <end position="513"/>
    </location>
</feature>
<dbReference type="InterPro" id="IPR000033">
    <property type="entry name" value="LDLR_classB_rpt"/>
</dbReference>
<dbReference type="GO" id="GO:0060070">
    <property type="term" value="P:canonical Wnt signaling pathway"/>
    <property type="evidence" value="ECO:0007669"/>
    <property type="project" value="TreeGrafter"/>
</dbReference>
<evidence type="ECO:0000256" key="12">
    <source>
        <dbReference type="PROSITE-ProRule" id="PRU00500"/>
    </source>
</evidence>
<organism evidence="18 19">
    <name type="scientific">Anguilla anguilla</name>
    <name type="common">European freshwater eel</name>
    <name type="synonym">Muraena anguilla</name>
    <dbReference type="NCBI Taxonomy" id="7936"/>
    <lineage>
        <taxon>Eukaryota</taxon>
        <taxon>Metazoa</taxon>
        <taxon>Chordata</taxon>
        <taxon>Craniata</taxon>
        <taxon>Vertebrata</taxon>
        <taxon>Euteleostomi</taxon>
        <taxon>Actinopterygii</taxon>
        <taxon>Neopterygii</taxon>
        <taxon>Teleostei</taxon>
        <taxon>Anguilliformes</taxon>
        <taxon>Anguillidae</taxon>
        <taxon>Anguilla</taxon>
    </lineage>
</organism>
<dbReference type="FunFam" id="2.120.10.30:FF:000241">
    <property type="entry name" value="Low-density lipoprotein receptor-related protein 6"/>
    <property type="match status" value="1"/>
</dbReference>
<evidence type="ECO:0000256" key="9">
    <source>
        <dbReference type="ARBA" id="ARBA00023180"/>
    </source>
</evidence>
<dbReference type="PROSITE" id="PS01186">
    <property type="entry name" value="EGF_2"/>
    <property type="match status" value="2"/>
</dbReference>
<dbReference type="SMART" id="SM00682">
    <property type="entry name" value="G2F"/>
    <property type="match status" value="1"/>
</dbReference>
<protein>
    <submittedName>
        <fullName evidence="18">Uncharacterized protein</fullName>
    </submittedName>
</protein>
<feature type="repeat" description="LDL-receptor class B" evidence="11">
    <location>
        <begin position="791"/>
        <end position="833"/>
    </location>
</feature>
<comment type="subcellular location">
    <subcellularLocation>
        <location evidence="1">Secreted</location>
        <location evidence="1">Extracellular space</location>
        <location evidence="1">Extracellular matrix</location>
    </subcellularLocation>
</comment>
<dbReference type="InterPro" id="IPR009030">
    <property type="entry name" value="Growth_fac_rcpt_cys_sf"/>
</dbReference>
<feature type="repeat" description="LDL-receptor class B" evidence="11">
    <location>
        <begin position="834"/>
        <end position="878"/>
    </location>
</feature>
<dbReference type="Gene3D" id="4.10.800.10">
    <property type="entry name" value="Thyroglobulin type-1"/>
    <property type="match status" value="2"/>
</dbReference>
<dbReference type="GO" id="GO:0017147">
    <property type="term" value="F:Wnt-protein binding"/>
    <property type="evidence" value="ECO:0007669"/>
    <property type="project" value="TreeGrafter"/>
</dbReference>
<dbReference type="PROSITE" id="PS00010">
    <property type="entry name" value="ASX_HYDROXYL"/>
    <property type="match status" value="2"/>
</dbReference>
<dbReference type="SMART" id="SM00211">
    <property type="entry name" value="TY"/>
    <property type="match status" value="2"/>
</dbReference>
<evidence type="ECO:0000256" key="7">
    <source>
        <dbReference type="ARBA" id="ARBA00022837"/>
    </source>
</evidence>
<dbReference type="InterPro" id="IPR026823">
    <property type="entry name" value="cEGF"/>
</dbReference>
<feature type="domain" description="Thyroglobulin type-1" evidence="17">
    <location>
        <begin position="609"/>
        <end position="677"/>
    </location>
</feature>
<dbReference type="GO" id="GO:0042813">
    <property type="term" value="F:Wnt receptor activity"/>
    <property type="evidence" value="ECO:0007669"/>
    <property type="project" value="TreeGrafter"/>
</dbReference>
<feature type="domain" description="Thyroglobulin type-1" evidence="17">
    <location>
        <begin position="525"/>
        <end position="598"/>
    </location>
</feature>
<comment type="caution">
    <text evidence="18">The sequence shown here is derived from an EMBL/GenBank/DDBJ whole genome shotgun (WGS) entry which is preliminary data.</text>
</comment>
<dbReference type="AlphaFoldDB" id="A0A9D3RXP1"/>
<dbReference type="SMART" id="SM00179">
    <property type="entry name" value="EGF_CA"/>
    <property type="match status" value="3"/>
</dbReference>
<dbReference type="PROSITE" id="PS01187">
    <property type="entry name" value="EGF_CA"/>
    <property type="match status" value="2"/>
</dbReference>
<name>A0A9D3RXP1_ANGAN</name>
<gene>
    <name evidence="18" type="ORF">ANANG_G00121420</name>
</gene>
<dbReference type="InterPro" id="IPR000152">
    <property type="entry name" value="EGF-type_Asp/Asn_hydroxyl_site"/>
</dbReference>
<evidence type="ECO:0000256" key="10">
    <source>
        <dbReference type="PROSITE-ProRule" id="PRU00076"/>
    </source>
</evidence>
<dbReference type="Pfam" id="PF12662">
    <property type="entry name" value="cEGF"/>
    <property type="match status" value="1"/>
</dbReference>
<evidence type="ECO:0000313" key="19">
    <source>
        <dbReference type="Proteomes" id="UP001044222"/>
    </source>
</evidence>
<evidence type="ECO:0000256" key="14">
    <source>
        <dbReference type="SAM" id="SignalP"/>
    </source>
</evidence>
<dbReference type="PROSITE" id="PS50026">
    <property type="entry name" value="EGF_3"/>
    <property type="match status" value="3"/>
</dbReference>
<dbReference type="SMART" id="SM00181">
    <property type="entry name" value="EGF"/>
    <property type="match status" value="4"/>
</dbReference>
<keyword evidence="19" id="KW-1185">Reference proteome</keyword>
<dbReference type="EMBL" id="JAFIRN010000006">
    <property type="protein sequence ID" value="KAG5847035.1"/>
    <property type="molecule type" value="Genomic_DNA"/>
</dbReference>
<dbReference type="PROSITE" id="PS51120">
    <property type="entry name" value="LDLRB"/>
    <property type="match status" value="3"/>
</dbReference>
<evidence type="ECO:0000313" key="18">
    <source>
        <dbReference type="EMBL" id="KAG5847035.1"/>
    </source>
</evidence>
<keyword evidence="2" id="KW-0964">Secreted</keyword>
<feature type="disulfide bond" evidence="12">
    <location>
        <begin position="567"/>
        <end position="574"/>
    </location>
</feature>
<keyword evidence="4 10" id="KW-0245">EGF-like domain</keyword>
<reference evidence="18" key="1">
    <citation type="submission" date="2021-01" db="EMBL/GenBank/DDBJ databases">
        <title>A chromosome-scale assembly of European eel, Anguilla anguilla.</title>
        <authorList>
            <person name="Henkel C."/>
            <person name="Jong-Raadsen S.A."/>
            <person name="Dufour S."/>
            <person name="Weltzien F.-A."/>
            <person name="Palstra A.P."/>
            <person name="Pelster B."/>
            <person name="Spaink H.P."/>
            <person name="Van Den Thillart G.E."/>
            <person name="Jansen H."/>
            <person name="Zahm M."/>
            <person name="Klopp C."/>
            <person name="Cedric C."/>
            <person name="Louis A."/>
            <person name="Berthelot C."/>
            <person name="Parey E."/>
            <person name="Roest Crollius H."/>
            <person name="Montfort J."/>
            <person name="Robinson-Rechavi M."/>
            <person name="Bucao C."/>
            <person name="Bouchez O."/>
            <person name="Gislard M."/>
            <person name="Lluch J."/>
            <person name="Milhes M."/>
            <person name="Lampietro C."/>
            <person name="Lopez Roques C."/>
            <person name="Donnadieu C."/>
            <person name="Braasch I."/>
            <person name="Desvignes T."/>
            <person name="Postlethwait J."/>
            <person name="Bobe J."/>
            <person name="Guiguen Y."/>
            <person name="Dirks R."/>
        </authorList>
    </citation>
    <scope>NUCLEOTIDE SEQUENCE</scope>
    <source>
        <strain evidence="18">Tag_6206</strain>
        <tissue evidence="18">Liver</tissue>
    </source>
</reference>
<evidence type="ECO:0000256" key="4">
    <source>
        <dbReference type="ARBA" id="ARBA00022536"/>
    </source>
</evidence>
<dbReference type="PANTHER" id="PTHR46513:SF15">
    <property type="entry name" value="NIDOGEN 2"/>
    <property type="match status" value="1"/>
</dbReference>
<comment type="caution">
    <text evidence="10">Lacks conserved residue(s) required for the propagation of feature annotation.</text>
</comment>
<dbReference type="PROSITE" id="PS50993">
    <property type="entry name" value="NIDOGEN_G2"/>
    <property type="match status" value="1"/>
</dbReference>
<dbReference type="InterPro" id="IPR024731">
    <property type="entry name" value="NELL2-like_EGF"/>
</dbReference>
<evidence type="ECO:0000256" key="8">
    <source>
        <dbReference type="ARBA" id="ARBA00023157"/>
    </source>
</evidence>
<dbReference type="Proteomes" id="UP001044222">
    <property type="component" value="Chromosome 6"/>
</dbReference>
<dbReference type="GO" id="GO:0005509">
    <property type="term" value="F:calcium ion binding"/>
    <property type="evidence" value="ECO:0007669"/>
    <property type="project" value="InterPro"/>
</dbReference>
<keyword evidence="8 12" id="KW-1015">Disulfide bond</keyword>
<dbReference type="InterPro" id="IPR018097">
    <property type="entry name" value="EGF_Ca-bd_CS"/>
</dbReference>
<feature type="domain" description="Nidogen G2 beta-barrel" evidence="16">
    <location>
        <begin position="165"/>
        <end position="394"/>
    </location>
</feature>
<dbReference type="Pfam" id="PF00058">
    <property type="entry name" value="Ldl_recept_b"/>
    <property type="match status" value="3"/>
</dbReference>
<feature type="repeat" description="LDL-receptor class B" evidence="11">
    <location>
        <begin position="747"/>
        <end position="790"/>
    </location>
</feature>
<dbReference type="SUPFAM" id="SSF63825">
    <property type="entry name" value="YWTD domain"/>
    <property type="match status" value="1"/>
</dbReference>
<evidence type="ECO:0000259" key="16">
    <source>
        <dbReference type="PROSITE" id="PS50993"/>
    </source>
</evidence>
<feature type="region of interest" description="Disordered" evidence="13">
    <location>
        <begin position="63"/>
        <end position="106"/>
    </location>
</feature>
<feature type="domain" description="EGF-like" evidence="15">
    <location>
        <begin position="434"/>
        <end position="476"/>
    </location>
</feature>
<dbReference type="Pfam" id="PF00086">
    <property type="entry name" value="Thyroglobulin_1"/>
    <property type="match status" value="2"/>
</dbReference>
<feature type="chain" id="PRO_5038671113" evidence="14">
    <location>
        <begin position="20"/>
        <end position="967"/>
    </location>
</feature>
<dbReference type="SUPFAM" id="SSF57610">
    <property type="entry name" value="Thyroglobulin type-1 domain"/>
    <property type="match status" value="2"/>
</dbReference>
<dbReference type="CDD" id="cd00191">
    <property type="entry name" value="TY"/>
    <property type="match status" value="2"/>
</dbReference>
<evidence type="ECO:0000259" key="17">
    <source>
        <dbReference type="PROSITE" id="PS51162"/>
    </source>
</evidence>
<keyword evidence="6" id="KW-0677">Repeat</keyword>
<accession>A0A9D3RXP1</accession>
<dbReference type="Gene3D" id="2.10.25.10">
    <property type="entry name" value="Laminin"/>
    <property type="match status" value="3"/>
</dbReference>
<dbReference type="InterPro" id="IPR001881">
    <property type="entry name" value="EGF-like_Ca-bd_dom"/>
</dbReference>
<dbReference type="FunFam" id="2.10.25.10:FF:000038">
    <property type="entry name" value="Fibrillin 2"/>
    <property type="match status" value="2"/>
</dbReference>
<proteinExistence type="predicted"/>
<feature type="domain" description="EGF-like" evidence="15">
    <location>
        <begin position="392"/>
        <end position="433"/>
    </location>
</feature>
<dbReference type="Gene3D" id="2.120.10.30">
    <property type="entry name" value="TolB, C-terminal domain"/>
    <property type="match status" value="1"/>
</dbReference>
<dbReference type="InterPro" id="IPR000742">
    <property type="entry name" value="EGF"/>
</dbReference>
<dbReference type="SMART" id="SM00135">
    <property type="entry name" value="LY"/>
    <property type="match status" value="4"/>
</dbReference>
<feature type="signal peptide" evidence="14">
    <location>
        <begin position="1"/>
        <end position="19"/>
    </location>
</feature>
<dbReference type="CDD" id="cd00255">
    <property type="entry name" value="nidG2"/>
    <property type="match status" value="1"/>
</dbReference>
<evidence type="ECO:0000256" key="5">
    <source>
        <dbReference type="ARBA" id="ARBA00022729"/>
    </source>
</evidence>
<dbReference type="GO" id="GO:0030855">
    <property type="term" value="P:epithelial cell differentiation"/>
    <property type="evidence" value="ECO:0007669"/>
    <property type="project" value="UniProtKB-ARBA"/>
</dbReference>
<evidence type="ECO:0000256" key="11">
    <source>
        <dbReference type="PROSITE-ProRule" id="PRU00461"/>
    </source>
</evidence>
<dbReference type="InterPro" id="IPR006605">
    <property type="entry name" value="G2_nidogen/fibulin_G2F"/>
</dbReference>
<evidence type="ECO:0000256" key="6">
    <source>
        <dbReference type="ARBA" id="ARBA00022737"/>
    </source>
</evidence>
<keyword evidence="3" id="KW-0272">Extracellular matrix</keyword>
<dbReference type="InterPro" id="IPR050778">
    <property type="entry name" value="Cueball_EGF_LRP_Nidogen"/>
</dbReference>